<protein>
    <submittedName>
        <fullName evidence="2">Enoyl-CoA hydratase</fullName>
        <ecNumber evidence="2">4.2.1.17</ecNumber>
    </submittedName>
</protein>
<evidence type="ECO:0000313" key="3">
    <source>
        <dbReference type="Proteomes" id="UP000029221"/>
    </source>
</evidence>
<evidence type="ECO:0000256" key="1">
    <source>
        <dbReference type="ARBA" id="ARBA00005254"/>
    </source>
</evidence>
<dbReference type="Proteomes" id="UP000029221">
    <property type="component" value="Unassembled WGS sequence"/>
</dbReference>
<dbReference type="InterPro" id="IPR029045">
    <property type="entry name" value="ClpP/crotonase-like_dom_sf"/>
</dbReference>
<dbReference type="Gene3D" id="3.30.300.220">
    <property type="match status" value="1"/>
</dbReference>
<comment type="caution">
    <text evidence="2">The sequence shown here is derived from an EMBL/GenBank/DDBJ whole genome shotgun (WGS) entry which is preliminary data.</text>
</comment>
<accession>A0A090PZ49</accession>
<comment type="similarity">
    <text evidence="1">Belongs to the enoyl-CoA hydratase/isomerase family.</text>
</comment>
<gene>
    <name evidence="2" type="ORF">JCM19294_2906</name>
</gene>
<organism evidence="2 3">
    <name type="scientific">Nonlabens tegetincola</name>
    <dbReference type="NCBI Taxonomy" id="323273"/>
    <lineage>
        <taxon>Bacteria</taxon>
        <taxon>Pseudomonadati</taxon>
        <taxon>Bacteroidota</taxon>
        <taxon>Flavobacteriia</taxon>
        <taxon>Flavobacteriales</taxon>
        <taxon>Flavobacteriaceae</taxon>
        <taxon>Nonlabens</taxon>
    </lineage>
</organism>
<dbReference type="InterPro" id="IPR001753">
    <property type="entry name" value="Enoyl-CoA_hydra/iso"/>
</dbReference>
<dbReference type="EC" id="4.2.1.17" evidence="2"/>
<dbReference type="eggNOG" id="COG1024">
    <property type="taxonomic scope" value="Bacteria"/>
</dbReference>
<name>A0A090PZ49_9FLAO</name>
<dbReference type="AlphaFoldDB" id="A0A090PZ49"/>
<dbReference type="EMBL" id="BBML01000001">
    <property type="protein sequence ID" value="GAK96124.1"/>
    <property type="molecule type" value="Genomic_DNA"/>
</dbReference>
<dbReference type="CDD" id="cd06558">
    <property type="entry name" value="crotonase-like"/>
    <property type="match status" value="1"/>
</dbReference>
<dbReference type="SUPFAM" id="SSF52096">
    <property type="entry name" value="ClpP/crotonase"/>
    <property type="match status" value="1"/>
</dbReference>
<sequence>MENILIAVENRIATITINRPSKLNALNKATIAELSQAIDDVENNQEVRVVILTGSGEKAL</sequence>
<dbReference type="PANTHER" id="PTHR43802:SF1">
    <property type="entry name" value="IP11341P-RELATED"/>
    <property type="match status" value="1"/>
</dbReference>
<dbReference type="Pfam" id="PF00378">
    <property type="entry name" value="ECH_1"/>
    <property type="match status" value="1"/>
</dbReference>
<keyword evidence="3" id="KW-1185">Reference proteome</keyword>
<reference evidence="2" key="1">
    <citation type="journal article" date="2014" name="Genome Announc.">
        <title>Draft Genome Sequences of Marine Flavobacterium Nonlabens Strains NR17, NR24, NR27, NR32, NR33, and Ara13.</title>
        <authorList>
            <person name="Nakanishi M."/>
            <person name="Meirelles P."/>
            <person name="Suzuki R."/>
            <person name="Takatani N."/>
            <person name="Mino S."/>
            <person name="Suda W."/>
            <person name="Oshima K."/>
            <person name="Hattori M."/>
            <person name="Ohkuma M."/>
            <person name="Hosokawa M."/>
            <person name="Miyashita K."/>
            <person name="Thompson F.L."/>
            <person name="Niwa A."/>
            <person name="Sawabe T."/>
            <person name="Sawabe T."/>
        </authorList>
    </citation>
    <scope>NUCLEOTIDE SEQUENCE [LARGE SCALE GENOMIC DNA]</scope>
    <source>
        <strain evidence="2">JCM 19294</strain>
    </source>
</reference>
<proteinExistence type="inferred from homology"/>
<dbReference type="GO" id="GO:0004300">
    <property type="term" value="F:enoyl-CoA hydratase activity"/>
    <property type="evidence" value="ECO:0007669"/>
    <property type="project" value="UniProtKB-EC"/>
</dbReference>
<dbReference type="PANTHER" id="PTHR43802">
    <property type="entry name" value="ENOYL-COA HYDRATASE"/>
    <property type="match status" value="1"/>
</dbReference>
<evidence type="ECO:0000313" key="2">
    <source>
        <dbReference type="EMBL" id="GAK96124.1"/>
    </source>
</evidence>
<keyword evidence="2" id="KW-0456">Lyase</keyword>